<dbReference type="GO" id="GO:0005634">
    <property type="term" value="C:nucleus"/>
    <property type="evidence" value="ECO:0007669"/>
    <property type="project" value="TreeGrafter"/>
</dbReference>
<dbReference type="InterPro" id="IPR032675">
    <property type="entry name" value="LRR_dom_sf"/>
</dbReference>
<dbReference type="PANTHER" id="PTHR24113:SF12">
    <property type="entry name" value="RAN GTPASE-ACTIVATING PROTEIN 1"/>
    <property type="match status" value="1"/>
</dbReference>
<keyword evidence="1" id="KW-0343">GTPase activation</keyword>
<dbReference type="GO" id="GO:0005096">
    <property type="term" value="F:GTPase activator activity"/>
    <property type="evidence" value="ECO:0007669"/>
    <property type="project" value="UniProtKB-KW"/>
</dbReference>
<evidence type="ECO:0000256" key="1">
    <source>
        <dbReference type="ARBA" id="ARBA00022468"/>
    </source>
</evidence>
<dbReference type="Pfam" id="PF13516">
    <property type="entry name" value="LRR_6"/>
    <property type="match status" value="3"/>
</dbReference>
<keyword evidence="3" id="KW-0677">Repeat</keyword>
<keyword evidence="2" id="KW-0433">Leucine-rich repeat</keyword>
<dbReference type="SUPFAM" id="SSF52047">
    <property type="entry name" value="RNI-like"/>
    <property type="match status" value="1"/>
</dbReference>
<dbReference type="InterPro" id="IPR027038">
    <property type="entry name" value="RanGap"/>
</dbReference>
<organism evidence="4">
    <name type="scientific">Haptolina ericina</name>
    <dbReference type="NCBI Taxonomy" id="156174"/>
    <lineage>
        <taxon>Eukaryota</taxon>
        <taxon>Haptista</taxon>
        <taxon>Haptophyta</taxon>
        <taxon>Prymnesiophyceae</taxon>
        <taxon>Prymnesiales</taxon>
        <taxon>Prymnesiaceae</taxon>
        <taxon>Haptolina</taxon>
    </lineage>
</organism>
<evidence type="ECO:0000256" key="2">
    <source>
        <dbReference type="ARBA" id="ARBA00022614"/>
    </source>
</evidence>
<dbReference type="Gene3D" id="3.80.10.10">
    <property type="entry name" value="Ribonuclease Inhibitor"/>
    <property type="match status" value="1"/>
</dbReference>
<proteinExistence type="predicted"/>
<gene>
    <name evidence="4" type="ORF">HERI1096_LOCUS32945</name>
</gene>
<dbReference type="GO" id="GO:0031267">
    <property type="term" value="F:small GTPase binding"/>
    <property type="evidence" value="ECO:0007669"/>
    <property type="project" value="TreeGrafter"/>
</dbReference>
<dbReference type="InterPro" id="IPR001611">
    <property type="entry name" value="Leu-rich_rpt"/>
</dbReference>
<reference evidence="4" key="1">
    <citation type="submission" date="2021-01" db="EMBL/GenBank/DDBJ databases">
        <authorList>
            <person name="Corre E."/>
            <person name="Pelletier E."/>
            <person name="Niang G."/>
            <person name="Scheremetjew M."/>
            <person name="Finn R."/>
            <person name="Kale V."/>
            <person name="Holt S."/>
            <person name="Cochrane G."/>
            <person name="Meng A."/>
            <person name="Brown T."/>
            <person name="Cohen L."/>
        </authorList>
    </citation>
    <scope>NUCLEOTIDE SEQUENCE</scope>
    <source>
        <strain evidence="4">CCMP281</strain>
    </source>
</reference>
<protein>
    <submittedName>
        <fullName evidence="4">Uncharacterized protein</fullName>
    </submittedName>
</protein>
<dbReference type="PANTHER" id="PTHR24113">
    <property type="entry name" value="RAN GTPASE-ACTIVATING PROTEIN 1"/>
    <property type="match status" value="1"/>
</dbReference>
<dbReference type="GO" id="GO:0048471">
    <property type="term" value="C:perinuclear region of cytoplasm"/>
    <property type="evidence" value="ECO:0007669"/>
    <property type="project" value="TreeGrafter"/>
</dbReference>
<dbReference type="SMART" id="SM00368">
    <property type="entry name" value="LRR_RI"/>
    <property type="match status" value="3"/>
</dbReference>
<dbReference type="GO" id="GO:0006913">
    <property type="term" value="P:nucleocytoplasmic transport"/>
    <property type="evidence" value="ECO:0007669"/>
    <property type="project" value="TreeGrafter"/>
</dbReference>
<dbReference type="EMBL" id="HBHX01059603">
    <property type="protein sequence ID" value="CAE0139790.1"/>
    <property type="molecule type" value="Transcribed_RNA"/>
</dbReference>
<accession>A0A7S3FDH8</accession>
<dbReference type="GO" id="GO:0005829">
    <property type="term" value="C:cytosol"/>
    <property type="evidence" value="ECO:0007669"/>
    <property type="project" value="TreeGrafter"/>
</dbReference>
<dbReference type="AlphaFoldDB" id="A0A7S3FDH8"/>
<evidence type="ECO:0000256" key="3">
    <source>
        <dbReference type="ARBA" id="ARBA00022737"/>
    </source>
</evidence>
<evidence type="ECO:0000313" key="4">
    <source>
        <dbReference type="EMBL" id="CAE0139790.1"/>
    </source>
</evidence>
<sequence>MGCNKSKLDGASQQRVDGFEEFIEPDSIFQCLETGHTRLVKMRYLLKLAKEGAILPRRQDLPEEAFLSVKELKKMYQNSLSRYGKGTKAGQGEHMLPVVAISACWLTPSHPDPKGQQLKTVAKMLDRESAKYLQFFPYVGVFWDWVSLYQPDAEGIRTEEEEGAYNIALHETMALWYAHQGTTVYRVTELPEGASRPVGYDNSGWTTFERCCTEQIKKFHTLDAWWILVRDLAKDAGDETFRRWPTGPDDFDELIERKQFTKKSDKDAVKALYRTMSMKQLSGVQKLAFHGMPSPTLEDMTRFGRCLNICQELTSLGLGGVSMNGQCLAAMLEQLQDGSLTKLEHFALGTNNIGNEGMKALGKAISRALFANVKRLYMNNNNIGSEGVEVFAAAVAETEGNKLDTLEELRIANNKITDDGLNAFSKALNEGALSSIKLIVIGSNAYSTGAKAAFKLACKQRKIEAKSDFFHEL</sequence>
<name>A0A7S3FDH8_9EUKA</name>